<keyword evidence="7" id="KW-1185">Reference proteome</keyword>
<evidence type="ECO:0000313" key="8">
    <source>
        <dbReference type="RefSeq" id="XP_052128959.1"/>
    </source>
</evidence>
<feature type="compositionally biased region" description="Basic and acidic residues" evidence="5">
    <location>
        <begin position="592"/>
        <end position="609"/>
    </location>
</feature>
<dbReference type="OrthoDB" id="2285229at2759"/>
<dbReference type="CDD" id="cd00060">
    <property type="entry name" value="FHA"/>
    <property type="match status" value="1"/>
</dbReference>
<evidence type="ECO:0000256" key="4">
    <source>
        <dbReference type="ARBA" id="ARBA00022840"/>
    </source>
</evidence>
<evidence type="ECO:0000256" key="2">
    <source>
        <dbReference type="ARBA" id="ARBA00022801"/>
    </source>
</evidence>
<dbReference type="PANTHER" id="PTHR10887:SF495">
    <property type="entry name" value="HELICASE SENATAXIN ISOFORM X1-RELATED"/>
    <property type="match status" value="1"/>
</dbReference>
<dbReference type="InterPro" id="IPR000253">
    <property type="entry name" value="FHA_dom"/>
</dbReference>
<dbReference type="RefSeq" id="XP_052128959.1">
    <property type="nucleotide sequence ID" value="XM_052272999.1"/>
</dbReference>
<feature type="compositionally biased region" description="Acidic residues" evidence="5">
    <location>
        <begin position="541"/>
        <end position="554"/>
    </location>
</feature>
<dbReference type="GO" id="GO:0016787">
    <property type="term" value="F:hydrolase activity"/>
    <property type="evidence" value="ECO:0007669"/>
    <property type="project" value="UniProtKB-KW"/>
</dbReference>
<dbReference type="Pfam" id="PF13086">
    <property type="entry name" value="AAA_11"/>
    <property type="match status" value="1"/>
</dbReference>
<feature type="region of interest" description="Disordered" evidence="5">
    <location>
        <begin position="448"/>
        <end position="480"/>
    </location>
</feature>
<keyword evidence="3" id="KW-0347">Helicase</keyword>
<evidence type="ECO:0000256" key="1">
    <source>
        <dbReference type="ARBA" id="ARBA00022741"/>
    </source>
</evidence>
<organism evidence="7 8">
    <name type="scientific">Frankliniella occidentalis</name>
    <name type="common">Western flower thrips</name>
    <name type="synonym">Euthrips occidentalis</name>
    <dbReference type="NCBI Taxonomy" id="133901"/>
    <lineage>
        <taxon>Eukaryota</taxon>
        <taxon>Metazoa</taxon>
        <taxon>Ecdysozoa</taxon>
        <taxon>Arthropoda</taxon>
        <taxon>Hexapoda</taxon>
        <taxon>Insecta</taxon>
        <taxon>Pterygota</taxon>
        <taxon>Neoptera</taxon>
        <taxon>Paraneoptera</taxon>
        <taxon>Thysanoptera</taxon>
        <taxon>Terebrantia</taxon>
        <taxon>Thripoidea</taxon>
        <taxon>Thripidae</taxon>
        <taxon>Frankliniella</taxon>
    </lineage>
</organism>
<name>A0A9C6X4F3_FRAOC</name>
<dbReference type="GeneID" id="113211180"/>
<feature type="compositionally biased region" description="Acidic residues" evidence="5">
    <location>
        <begin position="522"/>
        <end position="533"/>
    </location>
</feature>
<accession>A0A9C6X4F3</accession>
<dbReference type="Proteomes" id="UP000504606">
    <property type="component" value="Unplaced"/>
</dbReference>
<dbReference type="SUPFAM" id="SSF49879">
    <property type="entry name" value="SMAD/FHA domain"/>
    <property type="match status" value="1"/>
</dbReference>
<feature type="compositionally biased region" description="Basic and acidic residues" evidence="5">
    <location>
        <begin position="828"/>
        <end position="837"/>
    </location>
</feature>
<feature type="region of interest" description="Disordered" evidence="5">
    <location>
        <begin position="522"/>
        <end position="554"/>
    </location>
</feature>
<dbReference type="CDD" id="cd18042">
    <property type="entry name" value="DEXXQc_SETX"/>
    <property type="match status" value="1"/>
</dbReference>
<feature type="region of interest" description="Disordered" evidence="5">
    <location>
        <begin position="574"/>
        <end position="860"/>
    </location>
</feature>
<evidence type="ECO:0000256" key="5">
    <source>
        <dbReference type="SAM" id="MobiDB-lite"/>
    </source>
</evidence>
<feature type="region of interest" description="Disordered" evidence="5">
    <location>
        <begin position="280"/>
        <end position="315"/>
    </location>
</feature>
<dbReference type="SMART" id="SM00240">
    <property type="entry name" value="FHA"/>
    <property type="match status" value="1"/>
</dbReference>
<feature type="region of interest" description="Disordered" evidence="5">
    <location>
        <begin position="331"/>
        <end position="366"/>
    </location>
</feature>
<dbReference type="InterPro" id="IPR027417">
    <property type="entry name" value="P-loop_NTPase"/>
</dbReference>
<dbReference type="InterPro" id="IPR041679">
    <property type="entry name" value="DNA2/NAM7-like_C"/>
</dbReference>
<dbReference type="InterPro" id="IPR045055">
    <property type="entry name" value="DNA2/NAM7-like"/>
</dbReference>
<dbReference type="InterPro" id="IPR008984">
    <property type="entry name" value="SMAD_FHA_dom_sf"/>
</dbReference>
<proteinExistence type="predicted"/>
<reference evidence="8" key="1">
    <citation type="submission" date="2025-08" db="UniProtKB">
        <authorList>
            <consortium name="RefSeq"/>
        </authorList>
    </citation>
    <scope>IDENTIFICATION</scope>
    <source>
        <tissue evidence="8">Whole organism</tissue>
    </source>
</reference>
<feature type="region of interest" description="Disordered" evidence="5">
    <location>
        <begin position="398"/>
        <end position="435"/>
    </location>
</feature>
<dbReference type="Gene3D" id="3.40.50.300">
    <property type="entry name" value="P-loop containing nucleotide triphosphate hydrolases"/>
    <property type="match status" value="2"/>
</dbReference>
<feature type="compositionally biased region" description="Polar residues" evidence="5">
    <location>
        <begin position="402"/>
        <end position="412"/>
    </location>
</feature>
<dbReference type="PANTHER" id="PTHR10887">
    <property type="entry name" value="DNA2/NAM7 HELICASE FAMILY"/>
    <property type="match status" value="1"/>
</dbReference>
<dbReference type="SUPFAM" id="SSF52540">
    <property type="entry name" value="P-loop containing nucleoside triphosphate hydrolases"/>
    <property type="match status" value="1"/>
</dbReference>
<feature type="compositionally biased region" description="Low complexity" evidence="5">
    <location>
        <begin position="201"/>
        <end position="210"/>
    </location>
</feature>
<dbReference type="Pfam" id="PF00498">
    <property type="entry name" value="FHA"/>
    <property type="match status" value="1"/>
</dbReference>
<protein>
    <submittedName>
        <fullName evidence="8">Uncharacterized protein LOC113211180 isoform X1</fullName>
    </submittedName>
</protein>
<evidence type="ECO:0000259" key="6">
    <source>
        <dbReference type="PROSITE" id="PS50006"/>
    </source>
</evidence>
<feature type="compositionally biased region" description="Low complexity" evidence="5">
    <location>
        <begin position="413"/>
        <end position="424"/>
    </location>
</feature>
<feature type="compositionally biased region" description="Basic and acidic residues" evidence="5">
    <location>
        <begin position="888"/>
        <end position="918"/>
    </location>
</feature>
<dbReference type="Gene3D" id="2.60.200.20">
    <property type="match status" value="1"/>
</dbReference>
<feature type="compositionally biased region" description="Basic and acidic residues" evidence="5">
    <location>
        <begin position="188"/>
        <end position="197"/>
    </location>
</feature>
<feature type="region of interest" description="Disordered" evidence="5">
    <location>
        <begin position="188"/>
        <end position="210"/>
    </location>
</feature>
<feature type="compositionally biased region" description="Polar residues" evidence="5">
    <location>
        <begin position="448"/>
        <end position="458"/>
    </location>
</feature>
<feature type="compositionally biased region" description="Basic and acidic residues" evidence="5">
    <location>
        <begin position="740"/>
        <end position="750"/>
    </location>
</feature>
<gene>
    <name evidence="8" type="primary">LOC113211180</name>
</gene>
<dbReference type="GO" id="GO:0005524">
    <property type="term" value="F:ATP binding"/>
    <property type="evidence" value="ECO:0007669"/>
    <property type="project" value="UniProtKB-KW"/>
</dbReference>
<dbReference type="Pfam" id="PF13087">
    <property type="entry name" value="AAA_12"/>
    <property type="match status" value="1"/>
</dbReference>
<feature type="region of interest" description="Disordered" evidence="5">
    <location>
        <begin position="886"/>
        <end position="1032"/>
    </location>
</feature>
<feature type="compositionally biased region" description="Basic and acidic residues" evidence="5">
    <location>
        <begin position="926"/>
        <end position="936"/>
    </location>
</feature>
<evidence type="ECO:0000313" key="7">
    <source>
        <dbReference type="Proteomes" id="UP000504606"/>
    </source>
</evidence>
<dbReference type="InterPro" id="IPR047187">
    <property type="entry name" value="SF1_C_Upf1"/>
</dbReference>
<dbReference type="GO" id="GO:0016604">
    <property type="term" value="C:nuclear body"/>
    <property type="evidence" value="ECO:0007669"/>
    <property type="project" value="TreeGrafter"/>
</dbReference>
<dbReference type="GO" id="GO:0006369">
    <property type="term" value="P:termination of RNA polymerase II transcription"/>
    <property type="evidence" value="ECO:0007669"/>
    <property type="project" value="TreeGrafter"/>
</dbReference>
<evidence type="ECO:0000256" key="3">
    <source>
        <dbReference type="ARBA" id="ARBA00022806"/>
    </source>
</evidence>
<dbReference type="GO" id="GO:0001147">
    <property type="term" value="F:transcription termination site sequence-specific DNA binding"/>
    <property type="evidence" value="ECO:0007669"/>
    <property type="project" value="TreeGrafter"/>
</dbReference>
<dbReference type="GO" id="GO:0004386">
    <property type="term" value="F:helicase activity"/>
    <property type="evidence" value="ECO:0007669"/>
    <property type="project" value="UniProtKB-KW"/>
</dbReference>
<dbReference type="GO" id="GO:0005694">
    <property type="term" value="C:chromosome"/>
    <property type="evidence" value="ECO:0007669"/>
    <property type="project" value="UniProtKB-ARBA"/>
</dbReference>
<feature type="compositionally biased region" description="Basic residues" evidence="5">
    <location>
        <begin position="974"/>
        <end position="983"/>
    </location>
</feature>
<dbReference type="FunFam" id="3.40.50.300:FF:000326">
    <property type="entry name" value="P-loop containing nucleoside triphosphate hydrolase"/>
    <property type="match status" value="1"/>
</dbReference>
<dbReference type="PROSITE" id="PS50006">
    <property type="entry name" value="FHA_DOMAIN"/>
    <property type="match status" value="1"/>
</dbReference>
<keyword evidence="1" id="KW-0547">Nucleotide-binding</keyword>
<keyword evidence="4" id="KW-0067">ATP-binding</keyword>
<feature type="domain" description="FHA" evidence="6">
    <location>
        <begin position="49"/>
        <end position="99"/>
    </location>
</feature>
<dbReference type="CDD" id="cd18808">
    <property type="entry name" value="SF1_C_Upf1"/>
    <property type="match status" value="1"/>
</dbReference>
<feature type="compositionally biased region" description="Basic and acidic residues" evidence="5">
    <location>
        <begin position="639"/>
        <end position="732"/>
    </location>
</feature>
<keyword evidence="2" id="KW-0378">Hydrolase</keyword>
<dbReference type="InterPro" id="IPR041677">
    <property type="entry name" value="DNA2/NAM7_AAA_11"/>
</dbReference>
<feature type="compositionally biased region" description="Polar residues" evidence="5">
    <location>
        <begin position="292"/>
        <end position="311"/>
    </location>
</feature>
<sequence>MSILYAVNFVHSLSEGDLRTKFKMGWFLLRKPYPGLTEEQRIDIHSNELHVGRGRECSVHCLSMYVSRKHLTIIPKEGGNVCLKDHGSSNGTFVNQTKITPGEEFPLKVGDEIGIGNINCDNKDCFVYEVRQEEDSTNGHIENVKGNSNSPGVRHSLDRGLKRFATEPEVVTLDDDDDDIFLDDCDSKKSKKPKIDHVQTSVPDSKMDSSSASLSTVSMVQNESKACTIEKKSPGIINSICTKEESLTMKEASVDEKRNIEKKSLDTINSICSMQESFTKKKVGADVKPNKSESSLGLNTSANAPQMTSADMKSHSFKIDEKSMEPVNFSKGSLLKDSATSDKIKLSSPSSGEQMCPPPLPAASSNTIPGRFSLDKSITMPKNPRLSCLMEDRSDMSAGTFRLSSPSLTERGSSSSACSTPNTSKQANHEDALPVQTSTPCVSKIEKQTSTCTSQSEADWSPIVKDSSRHSQDSSANYTLDEQMIPVDSSDDEDEEIFPCSQLFAEDDDVKPVIEDLREEADIVDLSMEDEPEENKISNNDELDEIVLSSDEDEDDIEDANRWYMRLSQSLVKKEPLEDNLNVPEQSNILETDAREDNEKDKDPRHEDQLQDIWNIESEEDAEMPQIKKKVTDFPGVCKIEESKEQKIAKSEIKVEHKPKEAKAEIKVEHKPKEKLKEKSKDEHKDRESVKAREKEREKERVREKDRRRERERKSGKEKKSSKEKDMKDLEHRKKKEQHRTKSTDTNTEKHRSHINSHSFKQELKNKNEFTQSAKLREMFPDSDSDESMDNYPESSHKDDSKSPPPSEEIALGNISNEHPQPLVTLTRIEDDPKTCERFGLVSSDSPSGSPLQKKKSTRQIELVPALPMPPRRAINRGISSTTALKMFEGDKQKPLDSKVSKSVQPKDKKALRKERLAEVAAQNASKDKGNSESKRTAPAKIKVTSSNRGSFLVDNDECSPASRPKSRRDIRSIKIPKLKNKPAIHLPTKSPLQDMNMSWDKSKPEECALPEPVEIPTGPQPKKRVAQVPPPGFYGDSSSKPIADLPPPPNKSCLSGSSKHNIALNEAKPIPVQKRVRFKENLVEYREIERLPNTRPVGSSMDADRPKPMSQVSLAAPPMPFKAPVMPSDEIVLQDVIYDISKWNPLWLKEEKNLPADVSPPVVSNMDLPTIPKTEFLDFKEYHDTMYPLLMLELWNGVSKQYNSNESRKNMIMAVDSATSSAVYHRPDRMLTTLHCHMIVDERGGTDHPRLGNLVVIDLCLKDPADKLVVIPVFGYVSFDSKDRLRQSDQVHKDLVTHCHKPAYKIRFSVMIRERKNCTFNKGVMRVKNVKYIRGDLRVFQAMKNLEYMPLQYSIISPSAANEDFTLPEINSNLAYPEQLNETQVKVVLKTAAVCQEVKPKICLIQGPPGTGKSHVIASLVMQLLYRDSIYSKANREKGLVPRVLVCAPSNNAVDLLVRRLLRKRSKLDKSLRFKMVRVGQPQYMQQDVKGVSLQELAKADVEKQDKTATHNVDIESLKAKLRSLEDVIENLRLKDKNIPQELTFRQADILRKLRVLEDRSKQQSHAAQNSSRQNFAVERAAMTKILRGADIVATTLNSCMIKVMENVFPPVYDQGKYHFQVCIVDEATQCLEVETLIPLLLGVKTLVLVGDPNQLPATILSKVAREKGLGTSLFARLQKIFPQAPQLLDTQYRMHPEILRWPNKFFYNRRLKTPESLSFCRDSKVIPYAVLSLPFQQDRQGEVNVDEAKLVLQLAEVLINKKVIATEFKVGIITPYQSQRRTISSMLQERAYRDLIEVNTIDSYQGQEKDVTIISCVRTNGVGFLSDRQRINVALTRAKYAEFICGNFSSLDRDNMWNNLLTDARQRNCFHEVRGHCENEVLWNYVRRKP</sequence>